<keyword evidence="3" id="KW-1185">Reference proteome</keyword>
<organism evidence="2 3">
    <name type="scientific">Candidatus Scalindua japonica</name>
    <dbReference type="NCBI Taxonomy" id="1284222"/>
    <lineage>
        <taxon>Bacteria</taxon>
        <taxon>Pseudomonadati</taxon>
        <taxon>Planctomycetota</taxon>
        <taxon>Candidatus Brocadiia</taxon>
        <taxon>Candidatus Brocadiales</taxon>
        <taxon>Candidatus Scalinduaceae</taxon>
        <taxon>Candidatus Scalindua</taxon>
    </lineage>
</organism>
<keyword evidence="1" id="KW-0175">Coiled coil</keyword>
<proteinExistence type="predicted"/>
<dbReference type="Proteomes" id="UP000218542">
    <property type="component" value="Unassembled WGS sequence"/>
</dbReference>
<comment type="caution">
    <text evidence="2">The sequence shown here is derived from an EMBL/GenBank/DDBJ whole genome shotgun (WGS) entry which is preliminary data.</text>
</comment>
<evidence type="ECO:0000313" key="2">
    <source>
        <dbReference type="EMBL" id="GAX59358.1"/>
    </source>
</evidence>
<dbReference type="AlphaFoldDB" id="A0A286TU07"/>
<gene>
    <name evidence="2" type="ORF">SCALIN_C03_0015</name>
</gene>
<evidence type="ECO:0000256" key="1">
    <source>
        <dbReference type="SAM" id="Coils"/>
    </source>
</evidence>
<protein>
    <submittedName>
        <fullName evidence="2">3-deoxy-D-arabino-heptulosonate 7-phosphate (DAHP) synthase</fullName>
    </submittedName>
</protein>
<reference evidence="3" key="1">
    <citation type="journal article" date="2017" name="Environ. Microbiol. Rep.">
        <title>Genetic Diversity of Marine Anaerobic Ammonium-Oxidizing Bacteria as Revealed by Genomic and Proteomic Analyses of 'Candidatus Scalindua japonica'.</title>
        <authorList>
            <person name="Oshiki M."/>
            <person name="Mizuto K."/>
            <person name="Kimura Z."/>
            <person name="Kindaichi T."/>
            <person name="Satoh H."/>
            <person name="Okabe S."/>
        </authorList>
    </citation>
    <scope>NUCLEOTIDE SEQUENCE [LARGE SCALE GENOMIC DNA]</scope>
    <source>
        <strain evidence="3">husup-a2</strain>
    </source>
</reference>
<evidence type="ECO:0000313" key="3">
    <source>
        <dbReference type="Proteomes" id="UP000218542"/>
    </source>
</evidence>
<accession>A0A286TU07</accession>
<feature type="coiled-coil region" evidence="1">
    <location>
        <begin position="2"/>
        <end position="29"/>
    </location>
</feature>
<name>A0A286TU07_9BACT</name>
<sequence length="77" mass="9056">MLLHTNETILNLEDELKTVQKQQDKFHAEYADIKTVMIRQTERMKKLEKIGSFVKTENISKSFETTLEVTQQNHSMS</sequence>
<dbReference type="EMBL" id="BAOS01000003">
    <property type="protein sequence ID" value="GAX59358.1"/>
    <property type="molecule type" value="Genomic_DNA"/>
</dbReference>